<name>A0A834FS17_ORYME</name>
<proteinExistence type="predicted"/>
<feature type="compositionally biased region" description="Low complexity" evidence="1">
    <location>
        <begin position="56"/>
        <end position="79"/>
    </location>
</feature>
<evidence type="ECO:0000256" key="1">
    <source>
        <dbReference type="SAM" id="MobiDB-lite"/>
    </source>
</evidence>
<dbReference type="EMBL" id="WKFB01000018">
    <property type="protein sequence ID" value="KAF6738885.1"/>
    <property type="molecule type" value="Genomic_DNA"/>
</dbReference>
<keyword evidence="2" id="KW-0732">Signal</keyword>
<feature type="region of interest" description="Disordered" evidence="1">
    <location>
        <begin position="48"/>
        <end position="79"/>
    </location>
</feature>
<protein>
    <recommendedName>
        <fullName evidence="5">Secreted protein</fullName>
    </recommendedName>
</protein>
<comment type="caution">
    <text evidence="3">The sequence shown here is derived from an EMBL/GenBank/DDBJ whole genome shotgun (WGS) entry which is preliminary data.</text>
</comment>
<evidence type="ECO:0008006" key="5">
    <source>
        <dbReference type="Google" id="ProtNLM"/>
    </source>
</evidence>
<dbReference type="Proteomes" id="UP000646548">
    <property type="component" value="Unassembled WGS sequence"/>
</dbReference>
<feature type="signal peptide" evidence="2">
    <location>
        <begin position="1"/>
        <end position="18"/>
    </location>
</feature>
<evidence type="ECO:0000313" key="3">
    <source>
        <dbReference type="EMBL" id="KAF6738885.1"/>
    </source>
</evidence>
<sequence length="162" mass="17981">MITCAFLWVGFLVAVDNTMVNYQKYITVMQLALGVTASNKEHCLPPRKRMWHSSHHSSSSMIHPSPTAGSITAGSSASTVQGKPSLRRIKGRIHRSKSLDSIDLLDSNCFKCFQRAKSLDCQQVSFAAKLFYTWSQCANAVNGGVPSNKDHLDGSMRRFQTR</sequence>
<feature type="chain" id="PRO_5032845834" description="Secreted protein" evidence="2">
    <location>
        <begin position="19"/>
        <end position="162"/>
    </location>
</feature>
<reference evidence="3" key="1">
    <citation type="journal article" name="BMC Genomics">
        <title>Long-read sequencing and de novo genome assembly of marine medaka (Oryzias melastigma).</title>
        <authorList>
            <person name="Liang P."/>
            <person name="Saqib H.S.A."/>
            <person name="Ni X."/>
            <person name="Shen Y."/>
        </authorList>
    </citation>
    <scope>NUCLEOTIDE SEQUENCE</scope>
    <source>
        <strain evidence="3">Bigg-433</strain>
    </source>
</reference>
<accession>A0A834FS17</accession>
<evidence type="ECO:0000313" key="4">
    <source>
        <dbReference type="Proteomes" id="UP000646548"/>
    </source>
</evidence>
<organism evidence="3 4">
    <name type="scientific">Oryzias melastigma</name>
    <name type="common">Marine medaka</name>
    <dbReference type="NCBI Taxonomy" id="30732"/>
    <lineage>
        <taxon>Eukaryota</taxon>
        <taxon>Metazoa</taxon>
        <taxon>Chordata</taxon>
        <taxon>Craniata</taxon>
        <taxon>Vertebrata</taxon>
        <taxon>Euteleostomi</taxon>
        <taxon>Actinopterygii</taxon>
        <taxon>Neopterygii</taxon>
        <taxon>Teleostei</taxon>
        <taxon>Neoteleostei</taxon>
        <taxon>Acanthomorphata</taxon>
        <taxon>Ovalentaria</taxon>
        <taxon>Atherinomorphae</taxon>
        <taxon>Beloniformes</taxon>
        <taxon>Adrianichthyidae</taxon>
        <taxon>Oryziinae</taxon>
        <taxon>Oryzias</taxon>
    </lineage>
</organism>
<evidence type="ECO:0000256" key="2">
    <source>
        <dbReference type="SAM" id="SignalP"/>
    </source>
</evidence>
<gene>
    <name evidence="3" type="ORF">FQA47_005863</name>
</gene>
<dbReference type="AlphaFoldDB" id="A0A834FS17"/>